<dbReference type="Proteomes" id="UP000077266">
    <property type="component" value="Unassembled WGS sequence"/>
</dbReference>
<keyword evidence="1" id="KW-0472">Membrane</keyword>
<sequence length="372" mass="41125">MSSGTGMLGGESFPGILIDAAHFAQVTRYTHVASYLVVLYDWFLCLDEETKLVFTEGVSRAKVAYAFCRYWPILTYPVILWVQGIDHDRSVCEKIFRIPMLIAIPNVSSWHFPSTFRGSEADVNRATTKFASAASILILRIYAFTGANRFVALFLMATFLGVIGYQAWVGAVEAVLIPMGNGCYPVNGSNEKWLSGYFIAALLWDCIATLVFLVYALKMKMKWADTSKMTRIFIREGAGYFLAISIINIINGAFNLGPTVLMSGTMVPMGMLLPNILACRLVINLRRKGAASDLPSSIQVASTNMGFHARKDMRKEDITLASFVQSVPKDVDSPSVASPAVTSRTAWSPMGLPQHRPWISDERSYFQPGLAH</sequence>
<feature type="transmembrane region" description="Helical" evidence="1">
    <location>
        <begin position="260"/>
        <end position="283"/>
    </location>
</feature>
<accession>A0A165CYV0</accession>
<dbReference type="STRING" id="1314781.A0A165CYV0"/>
<dbReference type="EMBL" id="KV426270">
    <property type="protein sequence ID" value="KZV83461.1"/>
    <property type="molecule type" value="Genomic_DNA"/>
</dbReference>
<dbReference type="InterPro" id="IPR045340">
    <property type="entry name" value="DUF6533"/>
</dbReference>
<protein>
    <recommendedName>
        <fullName evidence="2">DUF6533 domain-containing protein</fullName>
    </recommendedName>
</protein>
<feature type="domain" description="DUF6533" evidence="2">
    <location>
        <begin position="29"/>
        <end position="74"/>
    </location>
</feature>
<reference evidence="3 4" key="1">
    <citation type="journal article" date="2016" name="Mol. Biol. Evol.">
        <title>Comparative Genomics of Early-Diverging Mushroom-Forming Fungi Provides Insights into the Origins of Lignocellulose Decay Capabilities.</title>
        <authorList>
            <person name="Nagy L.G."/>
            <person name="Riley R."/>
            <person name="Tritt A."/>
            <person name="Adam C."/>
            <person name="Daum C."/>
            <person name="Floudas D."/>
            <person name="Sun H."/>
            <person name="Yadav J.S."/>
            <person name="Pangilinan J."/>
            <person name="Larsson K.H."/>
            <person name="Matsuura K."/>
            <person name="Barry K."/>
            <person name="Labutti K."/>
            <person name="Kuo R."/>
            <person name="Ohm R.A."/>
            <person name="Bhattacharya S.S."/>
            <person name="Shirouzu T."/>
            <person name="Yoshinaga Y."/>
            <person name="Martin F.M."/>
            <person name="Grigoriev I.V."/>
            <person name="Hibbett D.S."/>
        </authorList>
    </citation>
    <scope>NUCLEOTIDE SEQUENCE [LARGE SCALE GENOMIC DNA]</scope>
    <source>
        <strain evidence="3 4">HHB12029</strain>
    </source>
</reference>
<keyword evidence="4" id="KW-1185">Reference proteome</keyword>
<feature type="transmembrane region" description="Helical" evidence="1">
    <location>
        <begin position="150"/>
        <end position="177"/>
    </location>
</feature>
<feature type="transmembrane region" description="Helical" evidence="1">
    <location>
        <begin position="237"/>
        <end position="254"/>
    </location>
</feature>
<name>A0A165CYV0_EXIGL</name>
<keyword evidence="1" id="KW-1133">Transmembrane helix</keyword>
<keyword evidence="1" id="KW-0812">Transmembrane</keyword>
<dbReference type="AlphaFoldDB" id="A0A165CYV0"/>
<evidence type="ECO:0000259" key="2">
    <source>
        <dbReference type="Pfam" id="PF20151"/>
    </source>
</evidence>
<feature type="transmembrane region" description="Helical" evidence="1">
    <location>
        <begin position="197"/>
        <end position="217"/>
    </location>
</feature>
<dbReference type="Pfam" id="PF20151">
    <property type="entry name" value="DUF6533"/>
    <property type="match status" value="1"/>
</dbReference>
<organism evidence="3 4">
    <name type="scientific">Exidia glandulosa HHB12029</name>
    <dbReference type="NCBI Taxonomy" id="1314781"/>
    <lineage>
        <taxon>Eukaryota</taxon>
        <taxon>Fungi</taxon>
        <taxon>Dikarya</taxon>
        <taxon>Basidiomycota</taxon>
        <taxon>Agaricomycotina</taxon>
        <taxon>Agaricomycetes</taxon>
        <taxon>Auriculariales</taxon>
        <taxon>Exidiaceae</taxon>
        <taxon>Exidia</taxon>
    </lineage>
</organism>
<evidence type="ECO:0000313" key="3">
    <source>
        <dbReference type="EMBL" id="KZV83461.1"/>
    </source>
</evidence>
<gene>
    <name evidence="3" type="ORF">EXIGLDRAFT_842940</name>
</gene>
<evidence type="ECO:0000313" key="4">
    <source>
        <dbReference type="Proteomes" id="UP000077266"/>
    </source>
</evidence>
<dbReference type="InParanoid" id="A0A165CYV0"/>
<proteinExistence type="predicted"/>
<dbReference type="OrthoDB" id="3251775at2759"/>
<evidence type="ECO:0000256" key="1">
    <source>
        <dbReference type="SAM" id="Phobius"/>
    </source>
</evidence>